<dbReference type="SUPFAM" id="SSF81606">
    <property type="entry name" value="PP2C-like"/>
    <property type="match status" value="1"/>
</dbReference>
<evidence type="ECO:0000259" key="1">
    <source>
        <dbReference type="Pfam" id="PF13672"/>
    </source>
</evidence>
<dbReference type="InterPro" id="IPR036457">
    <property type="entry name" value="PPM-type-like_dom_sf"/>
</dbReference>
<dbReference type="InterPro" id="IPR001932">
    <property type="entry name" value="PPM-type_phosphatase-like_dom"/>
</dbReference>
<dbReference type="Proteomes" id="UP001595839">
    <property type="component" value="Unassembled WGS sequence"/>
</dbReference>
<evidence type="ECO:0000313" key="3">
    <source>
        <dbReference type="Proteomes" id="UP001595839"/>
    </source>
</evidence>
<gene>
    <name evidence="2" type="ORF">ACFPIH_19385</name>
</gene>
<keyword evidence="3" id="KW-1185">Reference proteome</keyword>
<dbReference type="RefSeq" id="WP_381163291.1">
    <property type="nucleotide sequence ID" value="NZ_JBHSFK010000011.1"/>
</dbReference>
<name>A0ABV9AR43_9ACTN</name>
<sequence length="259" mass="28627">MSVTTPWRVHGLSVTGLRHRTDNVPCQDAHTHRVLAPETFLLAVADGAGSRPLSGQGARLAVELAGVYFLSATTLPQQPEAVEHFLRARFTVLRNEFRRQTQPHPEDYATTLTVVVHTRHWLGYLSVGDGFAVLRAGTVDGEPQFHLLPQPDPVSEYSNEAFFVTSDDATDRLETACVVDDQITGILLSTDGLTQAAVEYPGNHRKRVRQTFVSKVLGALERPDVPAQQEEEELTRLLESRRLSADNADDKTVLRAVRG</sequence>
<keyword evidence="2" id="KW-0378">Hydrolase</keyword>
<organism evidence="2 3">
    <name type="scientific">Streptomyces vulcanius</name>
    <dbReference type="NCBI Taxonomy" id="1441876"/>
    <lineage>
        <taxon>Bacteria</taxon>
        <taxon>Bacillati</taxon>
        <taxon>Actinomycetota</taxon>
        <taxon>Actinomycetes</taxon>
        <taxon>Kitasatosporales</taxon>
        <taxon>Streptomycetaceae</taxon>
        <taxon>Streptomyces</taxon>
    </lineage>
</organism>
<comment type="caution">
    <text evidence="2">The sequence shown here is derived from an EMBL/GenBank/DDBJ whole genome shotgun (WGS) entry which is preliminary data.</text>
</comment>
<reference evidence="3" key="1">
    <citation type="journal article" date="2019" name="Int. J. Syst. Evol. Microbiol.">
        <title>The Global Catalogue of Microorganisms (GCM) 10K type strain sequencing project: providing services to taxonomists for standard genome sequencing and annotation.</title>
        <authorList>
            <consortium name="The Broad Institute Genomics Platform"/>
            <consortium name="The Broad Institute Genome Sequencing Center for Infectious Disease"/>
            <person name="Wu L."/>
            <person name="Ma J."/>
        </authorList>
    </citation>
    <scope>NUCLEOTIDE SEQUENCE [LARGE SCALE GENOMIC DNA]</scope>
    <source>
        <strain evidence="3">CGMCC 4.7177</strain>
    </source>
</reference>
<dbReference type="EC" id="3.1.3.16" evidence="2"/>
<evidence type="ECO:0000313" key="2">
    <source>
        <dbReference type="EMBL" id="MFC4501669.1"/>
    </source>
</evidence>
<dbReference type="Pfam" id="PF13672">
    <property type="entry name" value="PP2C_2"/>
    <property type="match status" value="1"/>
</dbReference>
<accession>A0ABV9AR43</accession>
<dbReference type="Gene3D" id="3.60.40.10">
    <property type="entry name" value="PPM-type phosphatase domain"/>
    <property type="match status" value="1"/>
</dbReference>
<dbReference type="GO" id="GO:0004722">
    <property type="term" value="F:protein serine/threonine phosphatase activity"/>
    <property type="evidence" value="ECO:0007669"/>
    <property type="project" value="UniProtKB-EC"/>
</dbReference>
<protein>
    <submittedName>
        <fullName evidence="2">PP2C family serine/threonine-protein phosphatase</fullName>
        <ecNumber evidence="2">3.1.3.16</ecNumber>
    </submittedName>
</protein>
<proteinExistence type="predicted"/>
<feature type="domain" description="PPM-type phosphatase" evidence="1">
    <location>
        <begin position="15"/>
        <end position="210"/>
    </location>
</feature>
<dbReference type="EMBL" id="JBHSFK010000011">
    <property type="protein sequence ID" value="MFC4501669.1"/>
    <property type="molecule type" value="Genomic_DNA"/>
</dbReference>